<dbReference type="InterPro" id="IPR009880">
    <property type="entry name" value="Glyoxal_oxidase_N"/>
</dbReference>
<dbReference type="Gene3D" id="2.60.40.10">
    <property type="entry name" value="Immunoglobulins"/>
    <property type="match status" value="1"/>
</dbReference>
<dbReference type="EMBL" id="CM008974">
    <property type="protein sequence ID" value="PNW73898.1"/>
    <property type="molecule type" value="Genomic_DNA"/>
</dbReference>
<dbReference type="CDD" id="cd02851">
    <property type="entry name" value="E_set_GO_C"/>
    <property type="match status" value="1"/>
</dbReference>
<dbReference type="OMA" id="CEWKEYP"/>
<dbReference type="PaxDb" id="3055-EDP08796"/>
<dbReference type="SUPFAM" id="SSF50965">
    <property type="entry name" value="Galactose oxidase, central domain"/>
    <property type="match status" value="1"/>
</dbReference>
<dbReference type="InterPro" id="IPR011043">
    <property type="entry name" value="Gal_Oxase/kelch_b-propeller"/>
</dbReference>
<dbReference type="PANTHER" id="PTHR32208:SF21">
    <property type="entry name" value="LOW QUALITY PROTEIN: ALDEHYDE OXIDASE GLOX-LIKE"/>
    <property type="match status" value="1"/>
</dbReference>
<dbReference type="InterPro" id="IPR013783">
    <property type="entry name" value="Ig-like_fold"/>
</dbReference>
<dbReference type="STRING" id="3055.A0A2K3D036"/>
<name>A0A2K3D036_CHLRE</name>
<proteinExistence type="predicted"/>
<protein>
    <submittedName>
        <fullName evidence="5">Uncharacterized protein</fullName>
    </submittedName>
</protein>
<dbReference type="ExpressionAtlas" id="A0A2K3D036">
    <property type="expression patterns" value="differential"/>
</dbReference>
<dbReference type="KEGG" id="cre:CHLRE_13g577300v5"/>
<dbReference type="RefSeq" id="XP_001693542.2">
    <property type="nucleotide sequence ID" value="XM_001693490.2"/>
</dbReference>
<keyword evidence="6" id="KW-1185">Reference proteome</keyword>
<feature type="domain" description="Glyoxal oxidase N-terminal" evidence="3">
    <location>
        <begin position="156"/>
        <end position="484"/>
    </location>
</feature>
<dbReference type="InParanoid" id="A0A2K3D036"/>
<dbReference type="OrthoDB" id="2019572at2759"/>
<dbReference type="Gene3D" id="2.130.10.80">
    <property type="entry name" value="Galactose oxidase/kelch, beta-propeller"/>
    <property type="match status" value="1"/>
</dbReference>
<evidence type="ECO:0000259" key="4">
    <source>
        <dbReference type="Pfam" id="PF09118"/>
    </source>
</evidence>
<feature type="region of interest" description="Disordered" evidence="2">
    <location>
        <begin position="1"/>
        <end position="91"/>
    </location>
</feature>
<evidence type="ECO:0000259" key="3">
    <source>
        <dbReference type="Pfam" id="PF07250"/>
    </source>
</evidence>
<dbReference type="GeneID" id="5719258"/>
<dbReference type="InterPro" id="IPR015202">
    <property type="entry name" value="GO-like_E_set"/>
</dbReference>
<dbReference type="Gramene" id="PNW73898">
    <property type="protein sequence ID" value="PNW73898"/>
    <property type="gene ID" value="CHLRE_13g577300v5"/>
</dbReference>
<dbReference type="Proteomes" id="UP000006906">
    <property type="component" value="Chromosome 13"/>
</dbReference>
<dbReference type="InterPro" id="IPR037293">
    <property type="entry name" value="Gal_Oxidase_central_sf"/>
</dbReference>
<gene>
    <name evidence="5" type="ORF">CHLRE_13g577300v5</name>
</gene>
<accession>A0A2K3D036</accession>
<dbReference type="PANTHER" id="PTHR32208">
    <property type="entry name" value="SECRETED PROTEIN-RELATED"/>
    <property type="match status" value="1"/>
</dbReference>
<feature type="domain" description="Galactose oxidase-like Early set" evidence="4">
    <location>
        <begin position="524"/>
        <end position="627"/>
    </location>
</feature>
<organism evidence="5 6">
    <name type="scientific">Chlamydomonas reinhardtii</name>
    <name type="common">Chlamydomonas smithii</name>
    <dbReference type="NCBI Taxonomy" id="3055"/>
    <lineage>
        <taxon>Eukaryota</taxon>
        <taxon>Viridiplantae</taxon>
        <taxon>Chlorophyta</taxon>
        <taxon>core chlorophytes</taxon>
        <taxon>Chlorophyceae</taxon>
        <taxon>CS clade</taxon>
        <taxon>Chlamydomonadales</taxon>
        <taxon>Chlamydomonadaceae</taxon>
        <taxon>Chlamydomonas</taxon>
    </lineage>
</organism>
<dbReference type="Pfam" id="PF09118">
    <property type="entry name" value="GO-like_E_set"/>
    <property type="match status" value="1"/>
</dbReference>
<keyword evidence="1" id="KW-0732">Signal</keyword>
<evidence type="ECO:0000313" key="6">
    <source>
        <dbReference type="Proteomes" id="UP000006906"/>
    </source>
</evidence>
<dbReference type="AlphaFoldDB" id="A0A2K3D036"/>
<evidence type="ECO:0000256" key="1">
    <source>
        <dbReference type="ARBA" id="ARBA00022729"/>
    </source>
</evidence>
<sequence>MPFAQGRAAFSLGSADAETTSSAGRSLLQAALPPSPKPPGLPKPPPKPPGLPKPPPKPPSPPPSPPKPPSPFPPSPPPSPPPPLPPFPPLAPGSPDPAAYFAALPFNAKVISLSMASIPRTRKYVQGWRRINSAWTLMAGTIDLDTGVTTGYVPGTAIGCSGPIMLEDGSIVYVGGEFGNSGSKPANVDGRFSTTRYDPATGKYTRIGSLSVPRWYPTALRLNDGKVLVVGGTADADKGPAYSYSELWDSNNPTAPTVPVAHPTGFAANMGLNYYPFMALLPNREILWWGNRGGSITSGDFPFDKIMDLPPLPSSYGPWHTMYPYTATVALHALRPNADGVYNTFSFTIFGGQNPVKVGPNTPACDKSARLDFTYCGASMTDICIVPGVNGDWQIEPMPGRRLLADAIVLPNERIFVHGGATTGYAGVTATGLKAANGAPVSLVYDPSKAEGARYQTTAPVLIMRSYHSTACLDVTGQIFSSGCDECALPVPAGYEGLIDPNPTGDFDYRLTMGTPAEIKDVDRPVITSAPDIIHRGGTFEVTYTYTGSGIKGVTLTTPCSSTHAIDMNQRVVVLPYTVNTATNTITVTAPPAAQHGVAARGEYVLWLLGDEVGQFGKTYSQGHWVTLKEA</sequence>
<dbReference type="Pfam" id="PF07250">
    <property type="entry name" value="Glyoxal_oxid_N"/>
    <property type="match status" value="1"/>
</dbReference>
<reference evidence="5 6" key="1">
    <citation type="journal article" date="2007" name="Science">
        <title>The Chlamydomonas genome reveals the evolution of key animal and plant functions.</title>
        <authorList>
            <person name="Merchant S.S."/>
            <person name="Prochnik S.E."/>
            <person name="Vallon O."/>
            <person name="Harris E.H."/>
            <person name="Karpowicz S.J."/>
            <person name="Witman G.B."/>
            <person name="Terry A."/>
            <person name="Salamov A."/>
            <person name="Fritz-Laylin L.K."/>
            <person name="Marechal-Drouard L."/>
            <person name="Marshall W.F."/>
            <person name="Qu L.H."/>
            <person name="Nelson D.R."/>
            <person name="Sanderfoot A.A."/>
            <person name="Spalding M.H."/>
            <person name="Kapitonov V.V."/>
            <person name="Ren Q."/>
            <person name="Ferris P."/>
            <person name="Lindquist E."/>
            <person name="Shapiro H."/>
            <person name="Lucas S.M."/>
            <person name="Grimwood J."/>
            <person name="Schmutz J."/>
            <person name="Cardol P."/>
            <person name="Cerutti H."/>
            <person name="Chanfreau G."/>
            <person name="Chen C.L."/>
            <person name="Cognat V."/>
            <person name="Croft M.T."/>
            <person name="Dent R."/>
            <person name="Dutcher S."/>
            <person name="Fernandez E."/>
            <person name="Fukuzawa H."/>
            <person name="Gonzalez-Ballester D."/>
            <person name="Gonzalez-Halphen D."/>
            <person name="Hallmann A."/>
            <person name="Hanikenne M."/>
            <person name="Hippler M."/>
            <person name="Inwood W."/>
            <person name="Jabbari K."/>
            <person name="Kalanon M."/>
            <person name="Kuras R."/>
            <person name="Lefebvre P.A."/>
            <person name="Lemaire S.D."/>
            <person name="Lobanov A.V."/>
            <person name="Lohr M."/>
            <person name="Manuell A."/>
            <person name="Meier I."/>
            <person name="Mets L."/>
            <person name="Mittag M."/>
            <person name="Mittelmeier T."/>
            <person name="Moroney J.V."/>
            <person name="Moseley J."/>
            <person name="Napoli C."/>
            <person name="Nedelcu A.M."/>
            <person name="Niyogi K."/>
            <person name="Novoselov S.V."/>
            <person name="Paulsen I.T."/>
            <person name="Pazour G."/>
            <person name="Purton S."/>
            <person name="Ral J.P."/>
            <person name="Riano-Pachon D.M."/>
            <person name="Riekhof W."/>
            <person name="Rymarquis L."/>
            <person name="Schroda M."/>
            <person name="Stern D."/>
            <person name="Umen J."/>
            <person name="Willows R."/>
            <person name="Wilson N."/>
            <person name="Zimmer S.L."/>
            <person name="Allmer J."/>
            <person name="Balk J."/>
            <person name="Bisova K."/>
            <person name="Chen C.J."/>
            <person name="Elias M."/>
            <person name="Gendler K."/>
            <person name="Hauser C."/>
            <person name="Lamb M.R."/>
            <person name="Ledford H."/>
            <person name="Long J.C."/>
            <person name="Minagawa J."/>
            <person name="Page M.D."/>
            <person name="Pan J."/>
            <person name="Pootakham W."/>
            <person name="Roje S."/>
            <person name="Rose A."/>
            <person name="Stahlberg E."/>
            <person name="Terauchi A.M."/>
            <person name="Yang P."/>
            <person name="Ball S."/>
            <person name="Bowler C."/>
            <person name="Dieckmann C.L."/>
            <person name="Gladyshev V.N."/>
            <person name="Green P."/>
            <person name="Jorgensen R."/>
            <person name="Mayfield S."/>
            <person name="Mueller-Roeber B."/>
            <person name="Rajamani S."/>
            <person name="Sayre R.T."/>
            <person name="Brokstein P."/>
            <person name="Dubchak I."/>
            <person name="Goodstein D."/>
            <person name="Hornick L."/>
            <person name="Huang Y.W."/>
            <person name="Jhaveri J."/>
            <person name="Luo Y."/>
            <person name="Martinez D."/>
            <person name="Ngau W.C."/>
            <person name="Otillar B."/>
            <person name="Poliakov A."/>
            <person name="Porter A."/>
            <person name="Szajkowski L."/>
            <person name="Werner G."/>
            <person name="Zhou K."/>
            <person name="Grigoriev I.V."/>
            <person name="Rokhsar D.S."/>
            <person name="Grossman A.R."/>
        </authorList>
    </citation>
    <scope>NUCLEOTIDE SEQUENCE [LARGE SCALE GENOMIC DNA]</scope>
    <source>
        <strain evidence="6">CC-503</strain>
    </source>
</reference>
<feature type="compositionally biased region" description="Pro residues" evidence="2">
    <location>
        <begin position="33"/>
        <end position="91"/>
    </location>
</feature>
<evidence type="ECO:0000256" key="2">
    <source>
        <dbReference type="SAM" id="MobiDB-lite"/>
    </source>
</evidence>
<evidence type="ECO:0000313" key="5">
    <source>
        <dbReference type="EMBL" id="PNW73898.1"/>
    </source>
</evidence>
<dbReference type="SUPFAM" id="SSF81296">
    <property type="entry name" value="E set domains"/>
    <property type="match status" value="1"/>
</dbReference>
<dbReference type="InterPro" id="IPR014756">
    <property type="entry name" value="Ig_E-set"/>
</dbReference>